<proteinExistence type="predicted"/>
<dbReference type="SMART" id="SM00256">
    <property type="entry name" value="FBOX"/>
    <property type="match status" value="1"/>
</dbReference>
<dbReference type="PANTHER" id="PTHR31672">
    <property type="entry name" value="BNACNNG10540D PROTEIN"/>
    <property type="match status" value="1"/>
</dbReference>
<keyword evidence="3" id="KW-1185">Reference proteome</keyword>
<dbReference type="SUPFAM" id="SSF81383">
    <property type="entry name" value="F-box domain"/>
    <property type="match status" value="1"/>
</dbReference>
<dbReference type="InterPro" id="IPR013187">
    <property type="entry name" value="F-box-assoc_dom_typ3"/>
</dbReference>
<dbReference type="InterPro" id="IPR017451">
    <property type="entry name" value="F-box-assoc_interact_dom"/>
</dbReference>
<dbReference type="Gene3D" id="1.20.1280.50">
    <property type="match status" value="1"/>
</dbReference>
<organism evidence="2 3">
    <name type="scientific">Saponaria officinalis</name>
    <name type="common">Common soapwort</name>
    <name type="synonym">Lychnis saponaria</name>
    <dbReference type="NCBI Taxonomy" id="3572"/>
    <lineage>
        <taxon>Eukaryota</taxon>
        <taxon>Viridiplantae</taxon>
        <taxon>Streptophyta</taxon>
        <taxon>Embryophyta</taxon>
        <taxon>Tracheophyta</taxon>
        <taxon>Spermatophyta</taxon>
        <taxon>Magnoliopsida</taxon>
        <taxon>eudicotyledons</taxon>
        <taxon>Gunneridae</taxon>
        <taxon>Pentapetalae</taxon>
        <taxon>Caryophyllales</taxon>
        <taxon>Caryophyllaceae</taxon>
        <taxon>Caryophylleae</taxon>
        <taxon>Saponaria</taxon>
    </lineage>
</organism>
<feature type="domain" description="F-box" evidence="1">
    <location>
        <begin position="8"/>
        <end position="53"/>
    </location>
</feature>
<dbReference type="InterPro" id="IPR050796">
    <property type="entry name" value="SCF_F-box_component"/>
</dbReference>
<reference evidence="2" key="1">
    <citation type="submission" date="2024-03" db="EMBL/GenBank/DDBJ databases">
        <title>WGS assembly of Saponaria officinalis var. Norfolk2.</title>
        <authorList>
            <person name="Jenkins J."/>
            <person name="Shu S."/>
            <person name="Grimwood J."/>
            <person name="Barry K."/>
            <person name="Goodstein D."/>
            <person name="Schmutz J."/>
            <person name="Leebens-Mack J."/>
            <person name="Osbourn A."/>
        </authorList>
    </citation>
    <scope>NUCLEOTIDE SEQUENCE [LARGE SCALE GENOMIC DNA]</scope>
    <source>
        <strain evidence="2">JIC</strain>
    </source>
</reference>
<dbReference type="AlphaFoldDB" id="A0AAW1JBF4"/>
<evidence type="ECO:0000313" key="3">
    <source>
        <dbReference type="Proteomes" id="UP001443914"/>
    </source>
</evidence>
<dbReference type="InterPro" id="IPR036047">
    <property type="entry name" value="F-box-like_dom_sf"/>
</dbReference>
<gene>
    <name evidence="2" type="ORF">RND81_08G224800</name>
</gene>
<dbReference type="EMBL" id="JBDFQZ010000008">
    <property type="protein sequence ID" value="KAK9700225.1"/>
    <property type="molecule type" value="Genomic_DNA"/>
</dbReference>
<evidence type="ECO:0000313" key="2">
    <source>
        <dbReference type="EMBL" id="KAK9700225.1"/>
    </source>
</evidence>
<dbReference type="NCBIfam" id="TIGR01640">
    <property type="entry name" value="F_box_assoc_1"/>
    <property type="match status" value="1"/>
</dbReference>
<name>A0AAW1JBF4_SAPOF</name>
<dbReference type="InterPro" id="IPR001810">
    <property type="entry name" value="F-box_dom"/>
</dbReference>
<dbReference type="Proteomes" id="UP001443914">
    <property type="component" value="Unassembled WGS sequence"/>
</dbReference>
<evidence type="ECO:0000259" key="1">
    <source>
        <dbReference type="PROSITE" id="PS50181"/>
    </source>
</evidence>
<comment type="caution">
    <text evidence="2">The sequence shown here is derived from an EMBL/GenBank/DDBJ whole genome shotgun (WGS) entry which is preliminary data.</text>
</comment>
<dbReference type="PANTHER" id="PTHR31672:SF13">
    <property type="entry name" value="F-BOX PROTEIN CPR30-LIKE"/>
    <property type="match status" value="1"/>
</dbReference>
<accession>A0AAW1JBF4</accession>
<dbReference type="Pfam" id="PF00646">
    <property type="entry name" value="F-box"/>
    <property type="match status" value="1"/>
</dbReference>
<protein>
    <recommendedName>
        <fullName evidence="1">F-box domain-containing protein</fullName>
    </recommendedName>
</protein>
<sequence length="397" mass="46411">MEKKNKNTLSKPTLPQEIYAQILVKLPIKDILRYRRVSRLWRSIIDDPHFKSMHLKNIQNKQNESHLLAFEPHERRSTKQLCTIRRANTFRKVCNDLGIKIDRHTHYQAMGYVNGVLCLNRYTSKTDLDRFFLWNPSIKKGLEVPLPELAKTRGTYFEVDCALGYDPITNDFKIVSSLHLKYGSHLPTYVEIFTLSKNSWKSIPMNIGPCYWYKNTSKVYLNGVIYWMGIDHMKTTPKGKFPHMVSFDVNNEVINYINLPNCELINDYEHERFPIILNGSIALMEIFHVFTNIWVMKDSFWSKKYTFNLQLIDHKFLHLKNDGKLLFIGEKGGVYSYNIESEEHEVIAKSYKITPLLIGVYVESFMLLDGVDDHILFNLPPSDRVGVDWNVPIANLL</sequence>
<dbReference type="Pfam" id="PF08268">
    <property type="entry name" value="FBA_3"/>
    <property type="match status" value="1"/>
</dbReference>
<dbReference type="PROSITE" id="PS50181">
    <property type="entry name" value="FBOX"/>
    <property type="match status" value="1"/>
</dbReference>